<sequence length="114" mass="12476">MGIGGTQSSGENGSTDTHRQDELFTQLAHPVRRRVLERLVRGDGEVRAAGVAATATDRDRLALRHVHLPKLAYAGYVEWDPDAGTVRRGREFATVEATIELLLANERTLPGSWG</sequence>
<evidence type="ECO:0000313" key="4">
    <source>
        <dbReference type="Proteomes" id="UP001596368"/>
    </source>
</evidence>
<evidence type="ECO:0000259" key="2">
    <source>
        <dbReference type="Pfam" id="PF24035"/>
    </source>
</evidence>
<evidence type="ECO:0000313" key="3">
    <source>
        <dbReference type="EMBL" id="MFC7136790.1"/>
    </source>
</evidence>
<reference evidence="3 4" key="1">
    <citation type="journal article" date="2019" name="Int. J. Syst. Evol. Microbiol.">
        <title>The Global Catalogue of Microorganisms (GCM) 10K type strain sequencing project: providing services to taxonomists for standard genome sequencing and annotation.</title>
        <authorList>
            <consortium name="The Broad Institute Genomics Platform"/>
            <consortium name="The Broad Institute Genome Sequencing Center for Infectious Disease"/>
            <person name="Wu L."/>
            <person name="Ma J."/>
        </authorList>
    </citation>
    <scope>NUCLEOTIDE SEQUENCE [LARGE SCALE GENOMIC DNA]</scope>
    <source>
        <strain evidence="3 4">DT92</strain>
    </source>
</reference>
<dbReference type="AlphaFoldDB" id="A0ABD5XSZ2"/>
<dbReference type="InterPro" id="IPR055768">
    <property type="entry name" value="DUF7344"/>
</dbReference>
<dbReference type="InterPro" id="IPR036388">
    <property type="entry name" value="WH-like_DNA-bd_sf"/>
</dbReference>
<evidence type="ECO:0000256" key="1">
    <source>
        <dbReference type="SAM" id="MobiDB-lite"/>
    </source>
</evidence>
<proteinExistence type="predicted"/>
<accession>A0ABD5XSZ2</accession>
<name>A0ABD5XSZ2_9EURY</name>
<protein>
    <recommendedName>
        <fullName evidence="2">DUF7344 domain-containing protein</fullName>
    </recommendedName>
</protein>
<dbReference type="SUPFAM" id="SSF46785">
    <property type="entry name" value="Winged helix' DNA-binding domain"/>
    <property type="match status" value="1"/>
</dbReference>
<feature type="region of interest" description="Disordered" evidence="1">
    <location>
        <begin position="1"/>
        <end position="24"/>
    </location>
</feature>
<dbReference type="EMBL" id="JBHSZG010000001">
    <property type="protein sequence ID" value="MFC7136790.1"/>
    <property type="molecule type" value="Genomic_DNA"/>
</dbReference>
<dbReference type="InterPro" id="IPR036390">
    <property type="entry name" value="WH_DNA-bd_sf"/>
</dbReference>
<comment type="caution">
    <text evidence="3">The sequence shown here is derived from an EMBL/GenBank/DDBJ whole genome shotgun (WGS) entry which is preliminary data.</text>
</comment>
<organism evidence="3 4">
    <name type="scientific">Halobaculum litoreum</name>
    <dbReference type="NCBI Taxonomy" id="3031998"/>
    <lineage>
        <taxon>Archaea</taxon>
        <taxon>Methanobacteriati</taxon>
        <taxon>Methanobacteriota</taxon>
        <taxon>Stenosarchaea group</taxon>
        <taxon>Halobacteria</taxon>
        <taxon>Halobacteriales</taxon>
        <taxon>Haloferacaceae</taxon>
        <taxon>Halobaculum</taxon>
    </lineage>
</organism>
<dbReference type="Gene3D" id="1.10.10.10">
    <property type="entry name" value="Winged helix-like DNA-binding domain superfamily/Winged helix DNA-binding domain"/>
    <property type="match status" value="1"/>
</dbReference>
<dbReference type="Pfam" id="PF24035">
    <property type="entry name" value="DUF7344"/>
    <property type="match status" value="1"/>
</dbReference>
<dbReference type="Proteomes" id="UP001596368">
    <property type="component" value="Unassembled WGS sequence"/>
</dbReference>
<feature type="domain" description="DUF7344" evidence="2">
    <location>
        <begin position="50"/>
        <end position="87"/>
    </location>
</feature>
<gene>
    <name evidence="3" type="ORF">ACFQRB_10390</name>
</gene>
<keyword evidence="4" id="KW-1185">Reference proteome</keyword>